<accession>A0A3T0I372</accession>
<evidence type="ECO:0000256" key="1">
    <source>
        <dbReference type="SAM" id="Phobius"/>
    </source>
</evidence>
<evidence type="ECO:0000313" key="2">
    <source>
        <dbReference type="EMBL" id="AZU63795.1"/>
    </source>
</evidence>
<dbReference type="KEGG" id="nmk:CHR53_22500"/>
<feature type="transmembrane region" description="Helical" evidence="1">
    <location>
        <begin position="7"/>
        <end position="24"/>
    </location>
</feature>
<reference evidence="2 3" key="1">
    <citation type="submission" date="2017-07" db="EMBL/GenBank/DDBJ databases">
        <title>The complete genome sequence of Bacillus mesonae strain H20-5, an efficient strain improving plant abiotic stress resistance.</title>
        <authorList>
            <person name="Kim S.Y."/>
            <person name="Song H."/>
            <person name="Sang M.K."/>
            <person name="Weon H.-Y."/>
            <person name="Song J."/>
        </authorList>
    </citation>
    <scope>NUCLEOTIDE SEQUENCE [LARGE SCALE GENOMIC DNA]</scope>
    <source>
        <strain evidence="2 3">H20-5</strain>
    </source>
</reference>
<dbReference type="EMBL" id="CP022572">
    <property type="protein sequence ID" value="AZU63795.1"/>
    <property type="molecule type" value="Genomic_DNA"/>
</dbReference>
<dbReference type="Proteomes" id="UP000282892">
    <property type="component" value="Chromosome"/>
</dbReference>
<keyword evidence="3" id="KW-1185">Reference proteome</keyword>
<protein>
    <submittedName>
        <fullName evidence="2">DUF378 domain-containing protein</fullName>
    </submittedName>
</protein>
<dbReference type="Pfam" id="PF04070">
    <property type="entry name" value="DUF378"/>
    <property type="match status" value="1"/>
</dbReference>
<proteinExistence type="predicted"/>
<keyword evidence="1" id="KW-0472">Membrane</keyword>
<evidence type="ECO:0000313" key="3">
    <source>
        <dbReference type="Proteomes" id="UP000282892"/>
    </source>
</evidence>
<dbReference type="AlphaFoldDB" id="A0A3T0I372"/>
<name>A0A3T0I372_9BACI</name>
<dbReference type="OrthoDB" id="9812136at2"/>
<dbReference type="InterPro" id="IPR007211">
    <property type="entry name" value="DUF378"/>
</dbReference>
<dbReference type="PANTHER" id="PTHR37304:SF1">
    <property type="entry name" value="MEMBRANE PROTEIN"/>
    <property type="match status" value="1"/>
</dbReference>
<feature type="transmembrane region" description="Helical" evidence="1">
    <location>
        <begin position="44"/>
        <end position="61"/>
    </location>
</feature>
<dbReference type="RefSeq" id="WP_127488447.1">
    <property type="nucleotide sequence ID" value="NZ_CP022572.1"/>
</dbReference>
<organism evidence="2 3">
    <name type="scientific">Neobacillus mesonae</name>
    <dbReference type="NCBI Taxonomy" id="1193713"/>
    <lineage>
        <taxon>Bacteria</taxon>
        <taxon>Bacillati</taxon>
        <taxon>Bacillota</taxon>
        <taxon>Bacilli</taxon>
        <taxon>Bacillales</taxon>
        <taxon>Bacillaceae</taxon>
        <taxon>Neobacillus</taxon>
    </lineage>
</organism>
<dbReference type="STRING" id="1193713.GCA_001636315_01397"/>
<gene>
    <name evidence="2" type="ORF">CHR53_22500</name>
</gene>
<keyword evidence="1" id="KW-0812">Transmembrane</keyword>
<dbReference type="PANTHER" id="PTHR37304">
    <property type="entry name" value="MEMBRANE PROTEIN-RELATED"/>
    <property type="match status" value="1"/>
</dbReference>
<keyword evidence="1" id="KW-1133">Transmembrane helix</keyword>
<sequence>MSPIQRIALMLTIIGAINWGLLVFFQIDLISSSFGGRNDELAKIIYGLIGAAGLVNLGLFFKQEEEFVIESEVNRTR</sequence>